<dbReference type="GO" id="GO:0050661">
    <property type="term" value="F:NADP binding"/>
    <property type="evidence" value="ECO:0007669"/>
    <property type="project" value="InterPro"/>
</dbReference>
<proteinExistence type="predicted"/>
<evidence type="ECO:0000256" key="2">
    <source>
        <dbReference type="ARBA" id="ARBA00022630"/>
    </source>
</evidence>
<evidence type="ECO:0000313" key="8">
    <source>
        <dbReference type="Proteomes" id="UP000515728"/>
    </source>
</evidence>
<dbReference type="PANTHER" id="PTHR43303">
    <property type="entry name" value="NADPH DEHYDROGENASE C23G7.10C-RELATED"/>
    <property type="match status" value="1"/>
</dbReference>
<feature type="domain" description="NADH:flavin oxidoreductase/NADH oxidase N-terminal" evidence="6">
    <location>
        <begin position="3"/>
        <end position="346"/>
    </location>
</feature>
<sequence>MPDLFSPYTLKGVTLRNRIAMSPMTMYRSTDGRMDDFHLMYLGARAAGGFGLIFPEQVAIAPEGRTTPHCAGIYDDAQIEGHARVAAMIKNMGGVAGIQLGHTGRNGSELKPWVGGDLGQQLPPDHPEGWQVVGPSDVPYGFGKRPYPVHALTVEEIAEIHRKYAAAATRALEAGYEWLEMHFAHGYLAASFYSPLANRRTDRYGGSKENRARFLIEAMDAVREVWPEHLPLTFRLGADDYHPDGVQWEDSVEVVGWLKEHGADMADLSFGGNTDDMRDPFFGDVSAWVERGAQVRREIDIPVTVSWNLGVPQNADRAIRDEKIDLVLLGRPALANPHWPVWAARELGHKDPFELVPEDWGWWLQNFRGHDPSIGWPAVPVEPEGLDEVA</sequence>
<keyword evidence="3" id="KW-0288">FMN</keyword>
<evidence type="ECO:0000259" key="6">
    <source>
        <dbReference type="Pfam" id="PF00724"/>
    </source>
</evidence>
<organism evidence="7 8">
    <name type="scientific">Pseudonocardia petroleophila</name>
    <dbReference type="NCBI Taxonomy" id="37331"/>
    <lineage>
        <taxon>Bacteria</taxon>
        <taxon>Bacillati</taxon>
        <taxon>Actinomycetota</taxon>
        <taxon>Actinomycetes</taxon>
        <taxon>Pseudonocardiales</taxon>
        <taxon>Pseudonocardiaceae</taxon>
        <taxon>Pseudonocardia</taxon>
    </lineage>
</organism>
<dbReference type="EMBL" id="CP060131">
    <property type="protein sequence ID" value="QNG51431.1"/>
    <property type="molecule type" value="Genomic_DNA"/>
</dbReference>
<dbReference type="Gene3D" id="3.20.20.70">
    <property type="entry name" value="Aldolase class I"/>
    <property type="match status" value="1"/>
</dbReference>
<dbReference type="InterPro" id="IPR013785">
    <property type="entry name" value="Aldolase_TIM"/>
</dbReference>
<keyword evidence="4" id="KW-0521">NADP</keyword>
<keyword evidence="8" id="KW-1185">Reference proteome</keyword>
<comment type="cofactor">
    <cofactor evidence="1">
        <name>FMN</name>
        <dbReference type="ChEBI" id="CHEBI:58210"/>
    </cofactor>
</comment>
<dbReference type="SUPFAM" id="SSF51395">
    <property type="entry name" value="FMN-linked oxidoreductases"/>
    <property type="match status" value="1"/>
</dbReference>
<protein>
    <submittedName>
        <fullName evidence="7">NADH:flavin oxidoreductase/NADH oxidase</fullName>
    </submittedName>
</protein>
<evidence type="ECO:0000256" key="5">
    <source>
        <dbReference type="ARBA" id="ARBA00023002"/>
    </source>
</evidence>
<name>A0A7G7MF70_9PSEU</name>
<evidence type="ECO:0000256" key="4">
    <source>
        <dbReference type="ARBA" id="ARBA00022857"/>
    </source>
</evidence>
<gene>
    <name evidence="7" type="ORF">H6H00_25380</name>
</gene>
<dbReference type="InterPro" id="IPR001155">
    <property type="entry name" value="OxRdtase_FMN_N"/>
</dbReference>
<dbReference type="GO" id="GO:0010181">
    <property type="term" value="F:FMN binding"/>
    <property type="evidence" value="ECO:0007669"/>
    <property type="project" value="InterPro"/>
</dbReference>
<evidence type="ECO:0000256" key="3">
    <source>
        <dbReference type="ARBA" id="ARBA00022643"/>
    </source>
</evidence>
<evidence type="ECO:0000256" key="1">
    <source>
        <dbReference type="ARBA" id="ARBA00001917"/>
    </source>
</evidence>
<dbReference type="GO" id="GO:0003959">
    <property type="term" value="F:NADPH dehydrogenase activity"/>
    <property type="evidence" value="ECO:0007669"/>
    <property type="project" value="InterPro"/>
</dbReference>
<dbReference type="KEGG" id="ppel:H6H00_25380"/>
<dbReference type="Pfam" id="PF00724">
    <property type="entry name" value="Oxidored_FMN"/>
    <property type="match status" value="1"/>
</dbReference>
<keyword evidence="2" id="KW-0285">Flavoprotein</keyword>
<dbReference type="PANTHER" id="PTHR43303:SF4">
    <property type="entry name" value="NADPH DEHYDROGENASE C23G7.10C-RELATED"/>
    <property type="match status" value="1"/>
</dbReference>
<reference evidence="7 8" key="1">
    <citation type="submission" date="2020-08" db="EMBL/GenBank/DDBJ databases">
        <authorList>
            <person name="Mo P."/>
        </authorList>
    </citation>
    <scope>NUCLEOTIDE SEQUENCE [LARGE SCALE GENOMIC DNA]</scope>
    <source>
        <strain evidence="7 8">CGMCC 4.1532</strain>
    </source>
</reference>
<dbReference type="AlphaFoldDB" id="A0A7G7MF70"/>
<dbReference type="Proteomes" id="UP000515728">
    <property type="component" value="Chromosome"/>
</dbReference>
<evidence type="ECO:0000313" key="7">
    <source>
        <dbReference type="EMBL" id="QNG51431.1"/>
    </source>
</evidence>
<dbReference type="InterPro" id="IPR044152">
    <property type="entry name" value="YqjM-like"/>
</dbReference>
<dbReference type="CDD" id="cd02932">
    <property type="entry name" value="OYE_YqiM_FMN"/>
    <property type="match status" value="1"/>
</dbReference>
<keyword evidence="5" id="KW-0560">Oxidoreductase</keyword>
<accession>A0A7G7MF70</accession>
<dbReference type="RefSeq" id="WP_185718186.1">
    <property type="nucleotide sequence ID" value="NZ_BAAAWI010000001.1"/>
</dbReference>